<reference evidence="6 7" key="1">
    <citation type="journal article" date="2016" name="Genome Announc.">
        <title>Draft Whole-Genome Sequence of Trichoderma gamsii T6085, a Promising Biocontrol Agent of Fusarium Head Blight on Wheat.</title>
        <authorList>
            <person name="Baroncelli R."/>
            <person name="Zapparata A."/>
            <person name="Piaggeschi G."/>
            <person name="Sarrocco S."/>
            <person name="Vannacci G."/>
        </authorList>
    </citation>
    <scope>NUCLEOTIDE SEQUENCE [LARGE SCALE GENOMIC DNA]</scope>
    <source>
        <strain evidence="6 7">T6085</strain>
    </source>
</reference>
<accession>A0A2P4ZCC9</accession>
<evidence type="ECO:0000256" key="5">
    <source>
        <dbReference type="SAM" id="Phobius"/>
    </source>
</evidence>
<dbReference type="InterPro" id="IPR020946">
    <property type="entry name" value="Flavin_mOase-like"/>
</dbReference>
<dbReference type="GO" id="GO:0050661">
    <property type="term" value="F:NADP binding"/>
    <property type="evidence" value="ECO:0007669"/>
    <property type="project" value="InterPro"/>
</dbReference>
<gene>
    <name evidence="6" type="ORF">TGAM01_v209210</name>
</gene>
<sequence>MAQNTGAPQNTDVLIIGAGMSGIGFAIQLLKQFGTRNFTIIEKSDNLGGTWWVNSYPGCGCDVPSHFFSFSFALNPNWTQKFALQSEIHEYFSDVAAQYEIHQHVQFASFVEKASWDEVSGTWNVTVRDLRSSTVTEHYCKILISAVGTLSVPRKCSIPGASSFEGRMFHTAQWDHTFNWKDKELIVVGNGCSATQAIPEMSSGPGAAKMITQFSRQSHWLAERPNPKYSALFKWTMKWVPLAMRMYRAKLYWEKERDFKGFDIETGAEIRSGWSKEAADYIRANSPPKYRDFLVPKTEIGCKRRVNDTNYLASLHKDNVDLIYDDPIEEIVATGVRTKSGKTISADAIVLAHGFETQKPFGSLEIFGERGASIQDHWNQVSEGVPSSYLGTCLSGFPNFFMLMGPNTLSGHLSVIYTSECQINFAIRIIRPILNAIKTELPWLAVSRPDRDIVAVKPSAEKKDIETVQQKAKKLVWATGCTSWFIDGNTKRNTIMFPDWQYKFWLRSIFVSWDDFAYRTSASFRKGAKGAPMKKITSIFAAFGVVIGVGAYLQGEGIFSHSERAMELLKFWTGLK</sequence>
<dbReference type="InterPro" id="IPR036188">
    <property type="entry name" value="FAD/NAD-bd_sf"/>
</dbReference>
<dbReference type="Proteomes" id="UP000054821">
    <property type="component" value="Unassembled WGS sequence"/>
</dbReference>
<keyword evidence="5" id="KW-0812">Transmembrane</keyword>
<keyword evidence="3" id="KW-0274">FAD</keyword>
<keyword evidence="7" id="KW-1185">Reference proteome</keyword>
<comment type="caution">
    <text evidence="6">The sequence shown here is derived from an EMBL/GenBank/DDBJ whole genome shotgun (WGS) entry which is preliminary data.</text>
</comment>
<protein>
    <recommendedName>
        <fullName evidence="8">Monooxygenase</fullName>
    </recommendedName>
</protein>
<dbReference type="EMBL" id="JPDN02000043">
    <property type="protein sequence ID" value="PON21954.1"/>
    <property type="molecule type" value="Genomic_DNA"/>
</dbReference>
<feature type="transmembrane region" description="Helical" evidence="5">
    <location>
        <begin position="13"/>
        <end position="30"/>
    </location>
</feature>
<comment type="similarity">
    <text evidence="1">Belongs to the FAD-binding monooxygenase family.</text>
</comment>
<evidence type="ECO:0000256" key="3">
    <source>
        <dbReference type="ARBA" id="ARBA00022827"/>
    </source>
</evidence>
<evidence type="ECO:0000256" key="4">
    <source>
        <dbReference type="ARBA" id="ARBA00023002"/>
    </source>
</evidence>
<dbReference type="RefSeq" id="XP_018657292.2">
    <property type="nucleotide sequence ID" value="XM_018809508.2"/>
</dbReference>
<keyword evidence="4" id="KW-0560">Oxidoreductase</keyword>
<name>A0A2P4ZCC9_9HYPO</name>
<dbReference type="Pfam" id="PF00743">
    <property type="entry name" value="FMO-like"/>
    <property type="match status" value="1"/>
</dbReference>
<evidence type="ECO:0000256" key="1">
    <source>
        <dbReference type="ARBA" id="ARBA00010139"/>
    </source>
</evidence>
<dbReference type="AlphaFoldDB" id="A0A2P4ZCC9"/>
<evidence type="ECO:0000256" key="2">
    <source>
        <dbReference type="ARBA" id="ARBA00022630"/>
    </source>
</evidence>
<dbReference type="InterPro" id="IPR051209">
    <property type="entry name" value="FAD-bind_Monooxygenase_sf"/>
</dbReference>
<organism evidence="6 7">
    <name type="scientific">Trichoderma gamsii</name>
    <dbReference type="NCBI Taxonomy" id="398673"/>
    <lineage>
        <taxon>Eukaryota</taxon>
        <taxon>Fungi</taxon>
        <taxon>Dikarya</taxon>
        <taxon>Ascomycota</taxon>
        <taxon>Pezizomycotina</taxon>
        <taxon>Sordariomycetes</taxon>
        <taxon>Hypocreomycetidae</taxon>
        <taxon>Hypocreales</taxon>
        <taxon>Hypocreaceae</taxon>
        <taxon>Trichoderma</taxon>
    </lineage>
</organism>
<dbReference type="PANTHER" id="PTHR42877:SF5">
    <property type="entry name" value="L-ORNITHINE N(5)-MONOOXYGENASE-RELATED"/>
    <property type="match status" value="1"/>
</dbReference>
<dbReference type="GO" id="GO:0004499">
    <property type="term" value="F:N,N-dimethylaniline monooxygenase activity"/>
    <property type="evidence" value="ECO:0007669"/>
    <property type="project" value="InterPro"/>
</dbReference>
<dbReference type="GeneID" id="29989591"/>
<proteinExistence type="inferred from homology"/>
<keyword evidence="5" id="KW-1133">Transmembrane helix</keyword>
<evidence type="ECO:0008006" key="8">
    <source>
        <dbReference type="Google" id="ProtNLM"/>
    </source>
</evidence>
<dbReference type="PANTHER" id="PTHR42877">
    <property type="entry name" value="L-ORNITHINE N(5)-MONOOXYGENASE-RELATED"/>
    <property type="match status" value="1"/>
</dbReference>
<evidence type="ECO:0000313" key="6">
    <source>
        <dbReference type="EMBL" id="PON21954.1"/>
    </source>
</evidence>
<dbReference type="SUPFAM" id="SSF51905">
    <property type="entry name" value="FAD/NAD(P)-binding domain"/>
    <property type="match status" value="1"/>
</dbReference>
<dbReference type="GO" id="GO:0050660">
    <property type="term" value="F:flavin adenine dinucleotide binding"/>
    <property type="evidence" value="ECO:0007669"/>
    <property type="project" value="InterPro"/>
</dbReference>
<keyword evidence="2" id="KW-0285">Flavoprotein</keyword>
<dbReference type="Gene3D" id="3.50.50.60">
    <property type="entry name" value="FAD/NAD(P)-binding domain"/>
    <property type="match status" value="2"/>
</dbReference>
<keyword evidence="5" id="KW-0472">Membrane</keyword>
<evidence type="ECO:0000313" key="7">
    <source>
        <dbReference type="Proteomes" id="UP000054821"/>
    </source>
</evidence>
<dbReference type="STRING" id="398673.A0A2P4ZCC9"/>